<keyword evidence="2 9" id="KW-1003">Cell membrane</keyword>
<feature type="transmembrane region" description="Helical" evidence="9">
    <location>
        <begin position="62"/>
        <end position="82"/>
    </location>
</feature>
<dbReference type="HAMAP" id="MF_00154">
    <property type="entry name" value="CyoE_CtaB"/>
    <property type="match status" value="1"/>
</dbReference>
<dbReference type="GO" id="GO:0008495">
    <property type="term" value="F:protoheme IX farnesyltransferase activity"/>
    <property type="evidence" value="ECO:0007669"/>
    <property type="project" value="UniProtKB-UniRule"/>
</dbReference>
<comment type="catalytic activity">
    <reaction evidence="8 9">
        <text>heme b + (2E,6E)-farnesyl diphosphate + H2O = Fe(II)-heme o + diphosphate</text>
        <dbReference type="Rhea" id="RHEA:28070"/>
        <dbReference type="ChEBI" id="CHEBI:15377"/>
        <dbReference type="ChEBI" id="CHEBI:33019"/>
        <dbReference type="ChEBI" id="CHEBI:60344"/>
        <dbReference type="ChEBI" id="CHEBI:60530"/>
        <dbReference type="ChEBI" id="CHEBI:175763"/>
        <dbReference type="EC" id="2.5.1.141"/>
    </reaction>
</comment>
<evidence type="ECO:0000256" key="6">
    <source>
        <dbReference type="ARBA" id="ARBA00023133"/>
    </source>
</evidence>
<keyword evidence="4 9" id="KW-0812">Transmembrane</keyword>
<dbReference type="EC" id="2.5.1.141" evidence="9"/>
<feature type="transmembrane region" description="Helical" evidence="9">
    <location>
        <begin position="186"/>
        <end position="205"/>
    </location>
</feature>
<dbReference type="GO" id="GO:0006784">
    <property type="term" value="P:heme A biosynthetic process"/>
    <property type="evidence" value="ECO:0007669"/>
    <property type="project" value="TreeGrafter"/>
</dbReference>
<dbReference type="EMBL" id="NQXA01000001">
    <property type="protein sequence ID" value="PHQ31148.1"/>
    <property type="molecule type" value="Genomic_DNA"/>
</dbReference>
<feature type="transmembrane region" description="Helical" evidence="9">
    <location>
        <begin position="37"/>
        <end position="56"/>
    </location>
</feature>
<name>A0A2G1VWI2_9FLAO</name>
<accession>A0A2G1VWI2</accession>
<dbReference type="InterPro" id="IPR006369">
    <property type="entry name" value="Protohaem_IX_farnesylTrfase"/>
</dbReference>
<feature type="transmembrane region" description="Helical" evidence="9">
    <location>
        <begin position="285"/>
        <end position="304"/>
    </location>
</feature>
<keyword evidence="3 9" id="KW-0808">Transferase</keyword>
<evidence type="ECO:0000256" key="3">
    <source>
        <dbReference type="ARBA" id="ARBA00022679"/>
    </source>
</evidence>
<feature type="transmembrane region" description="Helical" evidence="9">
    <location>
        <begin position="226"/>
        <end position="246"/>
    </location>
</feature>
<keyword evidence="7 9" id="KW-0472">Membrane</keyword>
<comment type="similarity">
    <text evidence="9">Belongs to the UbiA prenyltransferase family. Protoheme IX farnesyltransferase subfamily.</text>
</comment>
<comment type="function">
    <text evidence="9">Converts heme B (protoheme IX) to heme O by substitution of the vinyl group on carbon 2 of heme B porphyrin ring with a hydroxyethyl farnesyl side group.</text>
</comment>
<feature type="transmembrane region" description="Helical" evidence="9">
    <location>
        <begin position="131"/>
        <end position="148"/>
    </location>
</feature>
<dbReference type="InterPro" id="IPR044878">
    <property type="entry name" value="UbiA_sf"/>
</dbReference>
<dbReference type="InterPro" id="IPR030470">
    <property type="entry name" value="UbiA_prenylTrfase_CS"/>
</dbReference>
<protein>
    <recommendedName>
        <fullName evidence="9">Protoheme IX farnesyltransferase</fullName>
        <ecNumber evidence="9">2.5.1.141</ecNumber>
    </recommendedName>
    <alternativeName>
        <fullName evidence="9">Heme B farnesyltransferase</fullName>
    </alternativeName>
    <alternativeName>
        <fullName evidence="9">Heme O synthase</fullName>
    </alternativeName>
</protein>
<evidence type="ECO:0000256" key="1">
    <source>
        <dbReference type="ARBA" id="ARBA00004141"/>
    </source>
</evidence>
<dbReference type="CDD" id="cd13957">
    <property type="entry name" value="PT_UbiA_Cox10"/>
    <property type="match status" value="1"/>
</dbReference>
<sequence length="309" mass="34535">MHDFLKPLKNTLLSLAKSHNLAPSAWQDFKEITKMRLAISVVFSSMAGYLLGAYSIDWLTVLLLAVGGYLMVGASNAYNQIIERDLDALMDRTKNRPVAAGRMSVRTAFSIATTFTILGLLVLYIINPITAVFGAISIFLYVCVYTPLKTKTPLSVFVGAFPGAIPFMMGWIAATGNFGIEAGTLFMLQFFWQFPHFWAIGWFLYEDYKKGGFFMLPTGERDRGTAIQVILYTIWTILVSLIPVFGVTGRLYLTPVSAILVGILGLGLLYYAVRLYIYKNNLTAKRLMLSSVSYITLIQIIYVADKFIR</sequence>
<keyword evidence="6 9" id="KW-0350">Heme biosynthesis</keyword>
<dbReference type="OrthoDB" id="9814417at2"/>
<feature type="transmembrane region" description="Helical" evidence="9">
    <location>
        <begin position="155"/>
        <end position="174"/>
    </location>
</feature>
<evidence type="ECO:0000256" key="8">
    <source>
        <dbReference type="ARBA" id="ARBA00047690"/>
    </source>
</evidence>
<dbReference type="PANTHER" id="PTHR43448:SF2">
    <property type="entry name" value="PROTOHEME IX FARNESYLTRANSFERASE, MITOCHONDRIAL"/>
    <property type="match status" value="1"/>
</dbReference>
<comment type="subcellular location">
    <subcellularLocation>
        <location evidence="9">Cell membrane</location>
        <topology evidence="9">Multi-pass membrane protein</topology>
    </subcellularLocation>
    <subcellularLocation>
        <location evidence="1">Membrane</location>
        <topology evidence="1">Multi-pass membrane protein</topology>
    </subcellularLocation>
</comment>
<gene>
    <name evidence="10" type="primary">cyoE</name>
    <name evidence="9" type="synonym">ctaB</name>
    <name evidence="10" type="ORF">CJ305_02720</name>
</gene>
<evidence type="ECO:0000256" key="2">
    <source>
        <dbReference type="ARBA" id="ARBA00022475"/>
    </source>
</evidence>
<comment type="pathway">
    <text evidence="9">Porphyrin-containing compound metabolism; heme O biosynthesis; heme O from protoheme: step 1/1.</text>
</comment>
<dbReference type="GO" id="GO:0048034">
    <property type="term" value="P:heme O biosynthetic process"/>
    <property type="evidence" value="ECO:0007669"/>
    <property type="project" value="UniProtKB-UniRule"/>
</dbReference>
<keyword evidence="5 9" id="KW-1133">Transmembrane helix</keyword>
<reference evidence="10 11" key="1">
    <citation type="submission" date="2017-08" db="EMBL/GenBank/DDBJ databases">
        <title>The whole genome shortgun sequences of strain Leeuwenhoekiella nanhaiensis G18 from the South China Sea.</title>
        <authorList>
            <person name="Liu Q."/>
        </authorList>
    </citation>
    <scope>NUCLEOTIDE SEQUENCE [LARGE SCALE GENOMIC DNA]</scope>
    <source>
        <strain evidence="10 11">G18</strain>
    </source>
</reference>
<keyword evidence="11" id="KW-1185">Reference proteome</keyword>
<evidence type="ECO:0000256" key="9">
    <source>
        <dbReference type="HAMAP-Rule" id="MF_00154"/>
    </source>
</evidence>
<evidence type="ECO:0000256" key="7">
    <source>
        <dbReference type="ARBA" id="ARBA00023136"/>
    </source>
</evidence>
<dbReference type="Proteomes" id="UP000229433">
    <property type="component" value="Unassembled WGS sequence"/>
</dbReference>
<dbReference type="PANTHER" id="PTHR43448">
    <property type="entry name" value="PROTOHEME IX FARNESYLTRANSFERASE, MITOCHONDRIAL"/>
    <property type="match status" value="1"/>
</dbReference>
<comment type="miscellaneous">
    <text evidence="9">Carbon 2 of the heme B porphyrin ring is defined according to the Fischer nomenclature.</text>
</comment>
<evidence type="ECO:0000313" key="11">
    <source>
        <dbReference type="Proteomes" id="UP000229433"/>
    </source>
</evidence>
<comment type="caution">
    <text evidence="10">The sequence shown here is derived from an EMBL/GenBank/DDBJ whole genome shotgun (WGS) entry which is preliminary data.</text>
</comment>
<organism evidence="10 11">
    <name type="scientific">Leeuwenhoekiella nanhaiensis</name>
    <dbReference type="NCBI Taxonomy" id="1655491"/>
    <lineage>
        <taxon>Bacteria</taxon>
        <taxon>Pseudomonadati</taxon>
        <taxon>Bacteroidota</taxon>
        <taxon>Flavobacteriia</taxon>
        <taxon>Flavobacteriales</taxon>
        <taxon>Flavobacteriaceae</taxon>
        <taxon>Leeuwenhoekiella</taxon>
    </lineage>
</organism>
<dbReference type="UniPathway" id="UPA00834">
    <property type="reaction ID" value="UER00712"/>
</dbReference>
<feature type="transmembrane region" description="Helical" evidence="9">
    <location>
        <begin position="103"/>
        <end position="125"/>
    </location>
</feature>
<dbReference type="GO" id="GO:0005886">
    <property type="term" value="C:plasma membrane"/>
    <property type="evidence" value="ECO:0007669"/>
    <property type="project" value="UniProtKB-SubCell"/>
</dbReference>
<dbReference type="InterPro" id="IPR000537">
    <property type="entry name" value="UbiA_prenyltransferase"/>
</dbReference>
<evidence type="ECO:0000256" key="5">
    <source>
        <dbReference type="ARBA" id="ARBA00022989"/>
    </source>
</evidence>
<evidence type="ECO:0000256" key="4">
    <source>
        <dbReference type="ARBA" id="ARBA00022692"/>
    </source>
</evidence>
<dbReference type="Pfam" id="PF01040">
    <property type="entry name" value="UbiA"/>
    <property type="match status" value="1"/>
</dbReference>
<dbReference type="PROSITE" id="PS00943">
    <property type="entry name" value="UBIA"/>
    <property type="match status" value="1"/>
</dbReference>
<dbReference type="Gene3D" id="1.10.357.140">
    <property type="entry name" value="UbiA prenyltransferase"/>
    <property type="match status" value="1"/>
</dbReference>
<dbReference type="AlphaFoldDB" id="A0A2G1VWI2"/>
<feature type="transmembrane region" description="Helical" evidence="9">
    <location>
        <begin position="252"/>
        <end position="273"/>
    </location>
</feature>
<proteinExistence type="inferred from homology"/>
<dbReference type="NCBIfam" id="TIGR01473">
    <property type="entry name" value="cyoE_ctaB"/>
    <property type="match status" value="1"/>
</dbReference>
<evidence type="ECO:0000313" key="10">
    <source>
        <dbReference type="EMBL" id="PHQ31148.1"/>
    </source>
</evidence>